<reference evidence="2 3" key="1">
    <citation type="submission" date="2008-05" db="EMBL/GenBank/DDBJ databases">
        <title>Complete sequence of Chlorobium limicola DSM 245.</title>
        <authorList>
            <consortium name="US DOE Joint Genome Institute"/>
            <person name="Lucas S."/>
            <person name="Copeland A."/>
            <person name="Lapidus A."/>
            <person name="Glavina del Rio T."/>
            <person name="Dalin E."/>
            <person name="Tice H."/>
            <person name="Bruce D."/>
            <person name="Goodwin L."/>
            <person name="Pitluck S."/>
            <person name="Schmutz J."/>
            <person name="Larimer F."/>
            <person name="Land M."/>
            <person name="Hauser L."/>
            <person name="Kyrpides N."/>
            <person name="Ovchinnikova G."/>
            <person name="Zhao F."/>
            <person name="Li T."/>
            <person name="Liu Z."/>
            <person name="Overmann J."/>
            <person name="Bryant D.A."/>
            <person name="Richardson P."/>
        </authorList>
    </citation>
    <scope>NUCLEOTIDE SEQUENCE [LARGE SCALE GENOMIC DNA]</scope>
    <source>
        <strain evidence="3">DSM 245 / NBRC 103803 / 6330</strain>
    </source>
</reference>
<keyword evidence="1" id="KW-0472">Membrane</keyword>
<organism evidence="2 3">
    <name type="scientific">Chlorobium limicola (strain DSM 245 / NBRC 103803 / 6330)</name>
    <dbReference type="NCBI Taxonomy" id="290315"/>
    <lineage>
        <taxon>Bacteria</taxon>
        <taxon>Pseudomonadati</taxon>
        <taxon>Chlorobiota</taxon>
        <taxon>Chlorobiia</taxon>
        <taxon>Chlorobiales</taxon>
        <taxon>Chlorobiaceae</taxon>
        <taxon>Chlorobium/Pelodictyon group</taxon>
        <taxon>Chlorobium</taxon>
    </lineage>
</organism>
<evidence type="ECO:0000256" key="1">
    <source>
        <dbReference type="SAM" id="Phobius"/>
    </source>
</evidence>
<dbReference type="EMBL" id="CP001097">
    <property type="protein sequence ID" value="ACD89384.1"/>
    <property type="molecule type" value="Genomic_DNA"/>
</dbReference>
<evidence type="ECO:0000313" key="2">
    <source>
        <dbReference type="EMBL" id="ACD89384.1"/>
    </source>
</evidence>
<dbReference type="STRING" id="290315.Clim_0290"/>
<gene>
    <name evidence="2" type="ordered locus">Clim_0290</name>
</gene>
<feature type="transmembrane region" description="Helical" evidence="1">
    <location>
        <begin position="31"/>
        <end position="55"/>
    </location>
</feature>
<evidence type="ECO:0000313" key="3">
    <source>
        <dbReference type="Proteomes" id="UP000008841"/>
    </source>
</evidence>
<accession>B3EFA1</accession>
<dbReference type="HOGENOM" id="CLU_2599659_0_0_10"/>
<dbReference type="KEGG" id="cli:Clim_0290"/>
<sequence length="79" mass="8716">MASESALPQQQEISGLIALIYPVTAAIKKTGLPLCLIMATPIITSCLPAMSLLIAQNVYRHSDNRCTDRDIRLYNALYH</sequence>
<dbReference type="Proteomes" id="UP000008841">
    <property type="component" value="Chromosome"/>
</dbReference>
<keyword evidence="1" id="KW-1133">Transmembrane helix</keyword>
<proteinExistence type="predicted"/>
<dbReference type="AlphaFoldDB" id="B3EFA1"/>
<keyword evidence="1" id="KW-0812">Transmembrane</keyword>
<name>B3EFA1_CHLL2</name>
<protein>
    <submittedName>
        <fullName evidence="2">Uncharacterized protein</fullName>
    </submittedName>
</protein>